<reference evidence="6" key="2">
    <citation type="submission" date="2023-01" db="EMBL/GenBank/DDBJ databases">
        <authorList>
            <person name="Sun Q."/>
            <person name="Evtushenko L."/>
        </authorList>
    </citation>
    <scope>NUCLEOTIDE SEQUENCE</scope>
    <source>
        <strain evidence="6">VKM Ac-1401</strain>
    </source>
</reference>
<dbReference type="GO" id="GO:0000976">
    <property type="term" value="F:transcription cis-regulatory region binding"/>
    <property type="evidence" value="ECO:0007669"/>
    <property type="project" value="TreeGrafter"/>
</dbReference>
<dbReference type="SUPFAM" id="SSF46689">
    <property type="entry name" value="Homeodomain-like"/>
    <property type="match status" value="1"/>
</dbReference>
<feature type="DNA-binding region" description="H-T-H motif" evidence="4">
    <location>
        <begin position="47"/>
        <end position="66"/>
    </location>
</feature>
<proteinExistence type="predicted"/>
<evidence type="ECO:0000256" key="3">
    <source>
        <dbReference type="ARBA" id="ARBA00023163"/>
    </source>
</evidence>
<evidence type="ECO:0000313" key="7">
    <source>
        <dbReference type="Proteomes" id="UP001142372"/>
    </source>
</evidence>
<evidence type="ECO:0000259" key="5">
    <source>
        <dbReference type="PROSITE" id="PS50977"/>
    </source>
</evidence>
<sequence>MTASSEVQSPETICVPGLRERKKQETRTAIHEAAVRLVAENGVAATSVDAICSEAVVSSRTFFNYFPSKMAAIIGHDEASVTDAQREAFLAGTGDDDLVRDLCTLLAGITDSVTRRGRDRQKVRELIARRPEVVPELLVIVTEMRSQLVELAELRTTPAHARFAVALVIAALMCALDEPLDPRIDEFGDWLFSAVMSMRDIANAST</sequence>
<dbReference type="RefSeq" id="WP_271177871.1">
    <property type="nucleotide sequence ID" value="NZ_BAAAJO010000004.1"/>
</dbReference>
<evidence type="ECO:0000313" key="6">
    <source>
        <dbReference type="EMBL" id="GLJ77228.1"/>
    </source>
</evidence>
<evidence type="ECO:0000256" key="1">
    <source>
        <dbReference type="ARBA" id="ARBA00023015"/>
    </source>
</evidence>
<organism evidence="6 7">
    <name type="scientific">Leifsonia poae</name>
    <dbReference type="NCBI Taxonomy" id="110933"/>
    <lineage>
        <taxon>Bacteria</taxon>
        <taxon>Bacillati</taxon>
        <taxon>Actinomycetota</taxon>
        <taxon>Actinomycetes</taxon>
        <taxon>Micrococcales</taxon>
        <taxon>Microbacteriaceae</taxon>
        <taxon>Leifsonia</taxon>
    </lineage>
</organism>
<evidence type="ECO:0000256" key="4">
    <source>
        <dbReference type="PROSITE-ProRule" id="PRU00335"/>
    </source>
</evidence>
<dbReference type="InterPro" id="IPR050109">
    <property type="entry name" value="HTH-type_TetR-like_transc_reg"/>
</dbReference>
<dbReference type="EMBL" id="BSEN01000013">
    <property type="protein sequence ID" value="GLJ77228.1"/>
    <property type="molecule type" value="Genomic_DNA"/>
</dbReference>
<comment type="caution">
    <text evidence="6">The sequence shown here is derived from an EMBL/GenBank/DDBJ whole genome shotgun (WGS) entry which is preliminary data.</text>
</comment>
<evidence type="ECO:0000256" key="2">
    <source>
        <dbReference type="ARBA" id="ARBA00023125"/>
    </source>
</evidence>
<protein>
    <submittedName>
        <fullName evidence="6">TetR family transcriptional regulator</fullName>
    </submittedName>
</protein>
<keyword evidence="2 4" id="KW-0238">DNA-binding</keyword>
<dbReference type="InterPro" id="IPR001647">
    <property type="entry name" value="HTH_TetR"/>
</dbReference>
<name>A0A9W6HCG1_9MICO</name>
<feature type="domain" description="HTH tetR-type" evidence="5">
    <location>
        <begin position="24"/>
        <end position="84"/>
    </location>
</feature>
<keyword evidence="3" id="KW-0804">Transcription</keyword>
<keyword evidence="7" id="KW-1185">Reference proteome</keyword>
<dbReference type="PANTHER" id="PTHR30055:SF234">
    <property type="entry name" value="HTH-TYPE TRANSCRIPTIONAL REGULATOR BETI"/>
    <property type="match status" value="1"/>
</dbReference>
<keyword evidence="1" id="KW-0805">Transcription regulation</keyword>
<dbReference type="Proteomes" id="UP001142372">
    <property type="component" value="Unassembled WGS sequence"/>
</dbReference>
<dbReference type="GO" id="GO:0003700">
    <property type="term" value="F:DNA-binding transcription factor activity"/>
    <property type="evidence" value="ECO:0007669"/>
    <property type="project" value="TreeGrafter"/>
</dbReference>
<dbReference type="InterPro" id="IPR009057">
    <property type="entry name" value="Homeodomain-like_sf"/>
</dbReference>
<dbReference type="AlphaFoldDB" id="A0A9W6HCG1"/>
<reference evidence="6" key="1">
    <citation type="journal article" date="2014" name="Int. J. Syst. Evol. Microbiol.">
        <title>Complete genome sequence of Corynebacterium casei LMG S-19264T (=DSM 44701T), isolated from a smear-ripened cheese.</title>
        <authorList>
            <consortium name="US DOE Joint Genome Institute (JGI-PGF)"/>
            <person name="Walter F."/>
            <person name="Albersmeier A."/>
            <person name="Kalinowski J."/>
            <person name="Ruckert C."/>
        </authorList>
    </citation>
    <scope>NUCLEOTIDE SEQUENCE</scope>
    <source>
        <strain evidence="6">VKM Ac-1401</strain>
    </source>
</reference>
<dbReference type="Gene3D" id="1.10.357.10">
    <property type="entry name" value="Tetracycline Repressor, domain 2"/>
    <property type="match status" value="1"/>
</dbReference>
<dbReference type="Pfam" id="PF00440">
    <property type="entry name" value="TetR_N"/>
    <property type="match status" value="1"/>
</dbReference>
<gene>
    <name evidence="6" type="ORF">GCM10017584_28020</name>
</gene>
<accession>A0A9W6HCG1</accession>
<dbReference type="PROSITE" id="PS50977">
    <property type="entry name" value="HTH_TETR_2"/>
    <property type="match status" value="1"/>
</dbReference>
<dbReference type="PANTHER" id="PTHR30055">
    <property type="entry name" value="HTH-TYPE TRANSCRIPTIONAL REGULATOR RUTR"/>
    <property type="match status" value="1"/>
</dbReference>